<accession>A0ABR7XS98</accession>
<dbReference type="InterPro" id="IPR014747">
    <property type="entry name" value="Bac_photo_RC_H_C"/>
</dbReference>
<gene>
    <name evidence="3" type="ORF">H8B21_10730</name>
</gene>
<reference evidence="3 4" key="1">
    <citation type="submission" date="2020-08" db="EMBL/GenBank/DDBJ databases">
        <title>Sphingobacterium sp. DN00404 isolated from aquaculture water.</title>
        <authorList>
            <person name="Zhang M."/>
        </authorList>
    </citation>
    <scope>NUCLEOTIDE SEQUENCE [LARGE SCALE GENOMIC DNA]</scope>
    <source>
        <strain evidence="3 4">KCTC 42746</strain>
    </source>
</reference>
<evidence type="ECO:0000313" key="4">
    <source>
        <dbReference type="Proteomes" id="UP000651112"/>
    </source>
</evidence>
<dbReference type="Pfam" id="PF05239">
    <property type="entry name" value="PRC"/>
    <property type="match status" value="1"/>
</dbReference>
<comment type="caution">
    <text evidence="3">The sequence shown here is derived from an EMBL/GenBank/DDBJ whole genome shotgun (WGS) entry which is preliminary data.</text>
</comment>
<dbReference type="InterPro" id="IPR027275">
    <property type="entry name" value="PRC-brl_dom"/>
</dbReference>
<proteinExistence type="predicted"/>
<feature type="domain" description="PRC-barrel" evidence="2">
    <location>
        <begin position="27"/>
        <end position="95"/>
    </location>
</feature>
<dbReference type="EMBL" id="JACNYL010000002">
    <property type="protein sequence ID" value="MBD1422045.1"/>
    <property type="molecule type" value="Genomic_DNA"/>
</dbReference>
<dbReference type="InterPro" id="IPR011033">
    <property type="entry name" value="PRC_barrel-like_sf"/>
</dbReference>
<sequence length="254" mass="29250">MALEENKYDHLVELGGSDYEIVDGEPNIKGWDVKNELGQQIGEVDELLFNPDSRKVRYLVVDLDGNELGIEDDKKILVPIGIADLYDDGLIQDTDNRIAEENEISDQVDRRLEDDPAIAPQGYAGEGTYNPDDDGKVVVIPVNAQQIMLLPSYVKDRVDPETELSVRRIFEGRDEAGLPIVVTDYNRDEFYTHSHFDEDRFYRRRRPSSIEDIEENRDDMTNDPSTFDTERSSRIVERRKRENDSLDPDRDDLL</sequence>
<name>A0ABR7XS98_9SPHI</name>
<dbReference type="Proteomes" id="UP000651112">
    <property type="component" value="Unassembled WGS sequence"/>
</dbReference>
<organism evidence="3 4">
    <name type="scientific">Sphingobacterium chuzhouense</name>
    <dbReference type="NCBI Taxonomy" id="1742264"/>
    <lineage>
        <taxon>Bacteria</taxon>
        <taxon>Pseudomonadati</taxon>
        <taxon>Bacteroidota</taxon>
        <taxon>Sphingobacteriia</taxon>
        <taxon>Sphingobacteriales</taxon>
        <taxon>Sphingobacteriaceae</taxon>
        <taxon>Sphingobacterium</taxon>
    </lineage>
</organism>
<evidence type="ECO:0000259" key="2">
    <source>
        <dbReference type="Pfam" id="PF05239"/>
    </source>
</evidence>
<keyword evidence="4" id="KW-1185">Reference proteome</keyword>
<dbReference type="RefSeq" id="WP_190313742.1">
    <property type="nucleotide sequence ID" value="NZ_JACNYL010000002.1"/>
</dbReference>
<evidence type="ECO:0000256" key="1">
    <source>
        <dbReference type="SAM" id="MobiDB-lite"/>
    </source>
</evidence>
<feature type="region of interest" description="Disordered" evidence="1">
    <location>
        <begin position="212"/>
        <end position="254"/>
    </location>
</feature>
<feature type="compositionally biased region" description="Basic and acidic residues" evidence="1">
    <location>
        <begin position="228"/>
        <end position="254"/>
    </location>
</feature>
<evidence type="ECO:0000313" key="3">
    <source>
        <dbReference type="EMBL" id="MBD1422045.1"/>
    </source>
</evidence>
<protein>
    <submittedName>
        <fullName evidence="3">PRC-barrel domain-containing protein</fullName>
    </submittedName>
</protein>
<dbReference type="SUPFAM" id="SSF50346">
    <property type="entry name" value="PRC-barrel domain"/>
    <property type="match status" value="1"/>
</dbReference>
<dbReference type="Gene3D" id="3.90.50.10">
    <property type="entry name" value="Photosynthetic Reaction Center, subunit H, domain 2"/>
    <property type="match status" value="1"/>
</dbReference>